<organism evidence="1 2">
    <name type="scientific">Paraglaciecola arctica BSs20135</name>
    <dbReference type="NCBI Taxonomy" id="493475"/>
    <lineage>
        <taxon>Bacteria</taxon>
        <taxon>Pseudomonadati</taxon>
        <taxon>Pseudomonadota</taxon>
        <taxon>Gammaproteobacteria</taxon>
        <taxon>Alteromonadales</taxon>
        <taxon>Alteromonadaceae</taxon>
        <taxon>Paraglaciecola</taxon>
    </lineage>
</organism>
<comment type="caution">
    <text evidence="1">The sequence shown here is derived from an EMBL/GenBank/DDBJ whole genome shotgun (WGS) entry which is preliminary data.</text>
</comment>
<sequence length="37" mass="4617">MGLGALIDCRFLLLNWEQLFIFVKTFPKKRKYRPYFY</sequence>
<reference evidence="1 2" key="1">
    <citation type="journal article" date="2017" name="Antonie Van Leeuwenhoek">
        <title>Rhizobium rhizosphaerae sp. nov., a novel species isolated from rice rhizosphere.</title>
        <authorList>
            <person name="Zhao J.J."/>
            <person name="Zhang J."/>
            <person name="Zhang R.J."/>
            <person name="Zhang C.W."/>
            <person name="Yin H.Q."/>
            <person name="Zhang X.X."/>
        </authorList>
    </citation>
    <scope>NUCLEOTIDE SEQUENCE [LARGE SCALE GENOMIC DNA]</scope>
    <source>
        <strain evidence="1 2">BSs20135</strain>
    </source>
</reference>
<dbReference type="STRING" id="493475.GARC_4663"/>
<protein>
    <submittedName>
        <fullName evidence="1">Uncharacterized protein</fullName>
    </submittedName>
</protein>
<dbReference type="EMBL" id="BAEO01000063">
    <property type="protein sequence ID" value="GAC21605.1"/>
    <property type="molecule type" value="Genomic_DNA"/>
</dbReference>
<proteinExistence type="predicted"/>
<evidence type="ECO:0000313" key="1">
    <source>
        <dbReference type="EMBL" id="GAC21605.1"/>
    </source>
</evidence>
<dbReference type="AlphaFoldDB" id="K6ZDW1"/>
<keyword evidence="2" id="KW-1185">Reference proteome</keyword>
<gene>
    <name evidence="1" type="ORF">GARC_4663</name>
</gene>
<evidence type="ECO:0000313" key="2">
    <source>
        <dbReference type="Proteomes" id="UP000006327"/>
    </source>
</evidence>
<accession>K6ZDW1</accession>
<name>K6ZDW1_9ALTE</name>
<dbReference type="Proteomes" id="UP000006327">
    <property type="component" value="Unassembled WGS sequence"/>
</dbReference>